<reference evidence="3 4" key="1">
    <citation type="submission" date="2019-10" db="EMBL/GenBank/DDBJ databases">
        <title>Evaluation of single-gene subtyping targets for Pseudomonas.</title>
        <authorList>
            <person name="Reichler S.J."/>
            <person name="Orsi R.H."/>
            <person name="Wiedmann M."/>
            <person name="Martin N.H."/>
            <person name="Murphy S.I."/>
        </authorList>
    </citation>
    <scope>NUCLEOTIDE SEQUENCE [LARGE SCALE GENOMIC DNA]</scope>
    <source>
        <strain evidence="3 4">FSL R10-2932</strain>
    </source>
</reference>
<dbReference type="Gene3D" id="2.40.180.10">
    <property type="entry name" value="Catalase core domain"/>
    <property type="match status" value="1"/>
</dbReference>
<dbReference type="GO" id="GO:0004096">
    <property type="term" value="F:catalase activity"/>
    <property type="evidence" value="ECO:0007669"/>
    <property type="project" value="UniProtKB-EC"/>
</dbReference>
<dbReference type="PANTHER" id="PTHR11465:SF61">
    <property type="entry name" value="CATALASE"/>
    <property type="match status" value="1"/>
</dbReference>
<dbReference type="GO" id="GO:0005737">
    <property type="term" value="C:cytoplasm"/>
    <property type="evidence" value="ECO:0007669"/>
    <property type="project" value="TreeGrafter"/>
</dbReference>
<feature type="non-terminal residue" evidence="3">
    <location>
        <position position="1"/>
    </location>
</feature>
<dbReference type="InterPro" id="IPR018028">
    <property type="entry name" value="Catalase"/>
</dbReference>
<dbReference type="PROSITE" id="PS51402">
    <property type="entry name" value="CATALASE_3"/>
    <property type="match status" value="1"/>
</dbReference>
<proteinExistence type="predicted"/>
<dbReference type="RefSeq" id="WP_153439489.1">
    <property type="nucleotide sequence ID" value="NZ_WIWF01000443.1"/>
</dbReference>
<dbReference type="GO" id="GO:0020037">
    <property type="term" value="F:heme binding"/>
    <property type="evidence" value="ECO:0007669"/>
    <property type="project" value="InterPro"/>
</dbReference>
<dbReference type="InterPro" id="IPR011614">
    <property type="entry name" value="Catalase_core"/>
</dbReference>
<keyword evidence="3" id="KW-0560">Oxidoreductase</keyword>
<evidence type="ECO:0000313" key="3">
    <source>
        <dbReference type="EMBL" id="MQT78400.1"/>
    </source>
</evidence>
<name>A0A7X2BX32_9PSED</name>
<dbReference type="SUPFAM" id="SSF56634">
    <property type="entry name" value="Heme-dependent catalase-like"/>
    <property type="match status" value="1"/>
</dbReference>
<dbReference type="InterPro" id="IPR020835">
    <property type="entry name" value="Catalase_sf"/>
</dbReference>
<feature type="domain" description="Catalase core" evidence="2">
    <location>
        <begin position="1"/>
        <end position="123"/>
    </location>
</feature>
<dbReference type="GO" id="GO:0042542">
    <property type="term" value="P:response to hydrogen peroxide"/>
    <property type="evidence" value="ECO:0007669"/>
    <property type="project" value="TreeGrafter"/>
</dbReference>
<dbReference type="Pfam" id="PF00199">
    <property type="entry name" value="Catalase"/>
    <property type="match status" value="1"/>
</dbReference>
<dbReference type="EMBL" id="WIWF01000443">
    <property type="protein sequence ID" value="MQT78400.1"/>
    <property type="molecule type" value="Genomic_DNA"/>
</dbReference>
<dbReference type="AlphaFoldDB" id="A0A7X2BX32"/>
<protein>
    <recommendedName>
        <fullName evidence="1">catalase</fullName>
        <ecNumber evidence="1">1.11.1.6</ecNumber>
    </recommendedName>
</protein>
<comment type="caution">
    <text evidence="3">The sequence shown here is derived from an EMBL/GenBank/DDBJ whole genome shotgun (WGS) entry which is preliminary data.</text>
</comment>
<evidence type="ECO:0000259" key="2">
    <source>
        <dbReference type="SMART" id="SM01060"/>
    </source>
</evidence>
<feature type="non-terminal residue" evidence="3">
    <location>
        <position position="123"/>
    </location>
</feature>
<dbReference type="PANTHER" id="PTHR11465">
    <property type="entry name" value="CATALASE"/>
    <property type="match status" value="1"/>
</dbReference>
<organism evidence="3 4">
    <name type="scientific">Pseudomonas helleri</name>
    <dbReference type="NCBI Taxonomy" id="1608996"/>
    <lineage>
        <taxon>Bacteria</taxon>
        <taxon>Pseudomonadati</taxon>
        <taxon>Pseudomonadota</taxon>
        <taxon>Gammaproteobacteria</taxon>
        <taxon>Pseudomonadales</taxon>
        <taxon>Pseudomonadaceae</taxon>
        <taxon>Pseudomonas</taxon>
    </lineage>
</organism>
<gene>
    <name evidence="3" type="ORF">GHO37_29805</name>
</gene>
<accession>A0A7X2BX32</accession>
<evidence type="ECO:0000256" key="1">
    <source>
        <dbReference type="ARBA" id="ARBA00012314"/>
    </source>
</evidence>
<dbReference type="SMART" id="SM01060">
    <property type="entry name" value="Catalase"/>
    <property type="match status" value="1"/>
</dbReference>
<sequence length="123" mass="14668">HMHGFSSHTYSFINEANERFWVKFHFRTQQGIRNLKDAEAGELVGQDRESHQRDLFDAIERKDYPKWTLFVQVMPEQDAEKVPYHPFDLTKVWPHGDYPLIEVGEFELNRNPENFFLDVEQSA</sequence>
<dbReference type="GO" id="GO:0042744">
    <property type="term" value="P:hydrogen peroxide catabolic process"/>
    <property type="evidence" value="ECO:0007669"/>
    <property type="project" value="TreeGrafter"/>
</dbReference>
<evidence type="ECO:0000313" key="4">
    <source>
        <dbReference type="Proteomes" id="UP000447574"/>
    </source>
</evidence>
<dbReference type="EC" id="1.11.1.6" evidence="1"/>
<keyword evidence="3" id="KW-0575">Peroxidase</keyword>
<dbReference type="Proteomes" id="UP000447574">
    <property type="component" value="Unassembled WGS sequence"/>
</dbReference>